<evidence type="ECO:0000256" key="1">
    <source>
        <dbReference type="SAM" id="Phobius"/>
    </source>
</evidence>
<keyword evidence="1" id="KW-0472">Membrane</keyword>
<protein>
    <submittedName>
        <fullName evidence="2">Uncharacterized protein</fullName>
    </submittedName>
</protein>
<accession>A0A2H0UWZ0</accession>
<evidence type="ECO:0000313" key="3">
    <source>
        <dbReference type="Proteomes" id="UP000230132"/>
    </source>
</evidence>
<sequence length="334" mass="37374">MKKQFFSAKTILKAVFTAIFVLGVISAIGSGQVKAIGMITEPIDLKDILRGQAVSETLTLVNSQNVPAFYELRSEGDVEGWVKFYLPTDINFENPLTKIEVPANSFFDAVALFQVPQEARNGLYRGAVVLLSVAGDEEAENSVQVKQRIEREVKIEITDKETIKLESQIIPLKYEVNQGKPLEIKVIYENQGNVELKPSVELTVTKNNNNVFKAVFPYPENERAIKPLERKVFDPLLVWQTQGQAAGPYLIKVKVLLGDGIIQEENFSLNVLAFSERIMTFVAKIGFGSVGLGWFLIGLLFVLLALNLAIISKKPQLFQKIFKLKSRLIKENNN</sequence>
<gene>
    <name evidence="2" type="ORF">COU05_00620</name>
</gene>
<dbReference type="EMBL" id="PFAX01000008">
    <property type="protein sequence ID" value="PIR90689.1"/>
    <property type="molecule type" value="Genomic_DNA"/>
</dbReference>
<evidence type="ECO:0000313" key="2">
    <source>
        <dbReference type="EMBL" id="PIR90689.1"/>
    </source>
</evidence>
<dbReference type="AlphaFoldDB" id="A0A2H0UWZ0"/>
<reference evidence="3" key="1">
    <citation type="submission" date="2017-09" db="EMBL/GenBank/DDBJ databases">
        <title>Depth-based differentiation of microbial function through sediment-hosted aquifers and enrichment of novel symbionts in the deep terrestrial subsurface.</title>
        <authorList>
            <person name="Probst A.J."/>
            <person name="Ladd B."/>
            <person name="Jarett J.K."/>
            <person name="Geller-Mcgrath D.E."/>
            <person name="Sieber C.M.K."/>
            <person name="Emerson J.B."/>
            <person name="Anantharaman K."/>
            <person name="Thomas B.C."/>
            <person name="Malmstrom R."/>
            <person name="Stieglmeier M."/>
            <person name="Klingl A."/>
            <person name="Woyke T."/>
            <person name="Ryan C.M."/>
            <person name="Banfield J.F."/>
        </authorList>
    </citation>
    <scope>NUCLEOTIDE SEQUENCE [LARGE SCALE GENOMIC DNA]</scope>
</reference>
<proteinExistence type="predicted"/>
<organism evidence="2 3">
    <name type="scientific">bacterium (Candidatus Gribaldobacteria) CG10_big_fil_rev_8_21_14_0_10_37_21</name>
    <dbReference type="NCBI Taxonomy" id="2014275"/>
    <lineage>
        <taxon>Bacteria</taxon>
        <taxon>Candidatus Gribaldobacteria</taxon>
    </lineage>
</organism>
<dbReference type="Proteomes" id="UP000230132">
    <property type="component" value="Unassembled WGS sequence"/>
</dbReference>
<keyword evidence="1" id="KW-1133">Transmembrane helix</keyword>
<keyword evidence="1" id="KW-0812">Transmembrane</keyword>
<feature type="transmembrane region" description="Helical" evidence="1">
    <location>
        <begin position="285"/>
        <end position="310"/>
    </location>
</feature>
<name>A0A2H0UWZ0_9BACT</name>
<comment type="caution">
    <text evidence="2">The sequence shown here is derived from an EMBL/GenBank/DDBJ whole genome shotgun (WGS) entry which is preliminary data.</text>
</comment>